<accession>A0A8X6I1Z0</accession>
<proteinExistence type="predicted"/>
<feature type="transmembrane region" description="Helical" evidence="1">
    <location>
        <begin position="42"/>
        <end position="64"/>
    </location>
</feature>
<evidence type="ECO:0000313" key="3">
    <source>
        <dbReference type="Proteomes" id="UP000887116"/>
    </source>
</evidence>
<organism evidence="2 3">
    <name type="scientific">Trichonephila clavata</name>
    <name type="common">Joro spider</name>
    <name type="synonym">Nephila clavata</name>
    <dbReference type="NCBI Taxonomy" id="2740835"/>
    <lineage>
        <taxon>Eukaryota</taxon>
        <taxon>Metazoa</taxon>
        <taxon>Ecdysozoa</taxon>
        <taxon>Arthropoda</taxon>
        <taxon>Chelicerata</taxon>
        <taxon>Arachnida</taxon>
        <taxon>Araneae</taxon>
        <taxon>Araneomorphae</taxon>
        <taxon>Entelegynae</taxon>
        <taxon>Araneoidea</taxon>
        <taxon>Nephilidae</taxon>
        <taxon>Trichonephila</taxon>
    </lineage>
</organism>
<protein>
    <submittedName>
        <fullName evidence="2">Uncharacterized protein</fullName>
    </submittedName>
</protein>
<keyword evidence="1" id="KW-1133">Transmembrane helix</keyword>
<comment type="caution">
    <text evidence="2">The sequence shown here is derived from an EMBL/GenBank/DDBJ whole genome shotgun (WGS) entry which is preliminary data.</text>
</comment>
<keyword evidence="3" id="KW-1185">Reference proteome</keyword>
<dbReference type="EMBL" id="BMAO01023004">
    <property type="protein sequence ID" value="GFQ85967.1"/>
    <property type="molecule type" value="Genomic_DNA"/>
</dbReference>
<keyword evidence="1" id="KW-0472">Membrane</keyword>
<name>A0A8X6I1Z0_TRICU</name>
<evidence type="ECO:0000256" key="1">
    <source>
        <dbReference type="SAM" id="Phobius"/>
    </source>
</evidence>
<gene>
    <name evidence="2" type="ORF">TNCT_366671</name>
</gene>
<feature type="transmembrane region" description="Helical" evidence="1">
    <location>
        <begin position="18"/>
        <end position="36"/>
    </location>
</feature>
<dbReference type="Proteomes" id="UP000887116">
    <property type="component" value="Unassembled WGS sequence"/>
</dbReference>
<keyword evidence="1" id="KW-0812">Transmembrane</keyword>
<dbReference type="AlphaFoldDB" id="A0A8X6I1Z0"/>
<sequence>MFLDNWCSFHAYGRKLNCVYVFCCRFNTLVFLMRWLNFNTRMFGTPFVMVIVLCGGYDVMCNILSIPRLKSRLLTQVRWSSRSRSFRGSACSCVSGTEGLNHRLDLTEDRVQLRLLHDYLEVVGRSALRNSCSTAAAVYQRTDGPGHLDMDCEGLGCPFQLATNGRVGQCSTNLHGGRPCV</sequence>
<reference evidence="2" key="1">
    <citation type="submission" date="2020-07" db="EMBL/GenBank/DDBJ databases">
        <title>Multicomponent nature underlies the extraordinary mechanical properties of spider dragline silk.</title>
        <authorList>
            <person name="Kono N."/>
            <person name="Nakamura H."/>
            <person name="Mori M."/>
            <person name="Yoshida Y."/>
            <person name="Ohtoshi R."/>
            <person name="Malay A.D."/>
            <person name="Moran D.A.P."/>
            <person name="Tomita M."/>
            <person name="Numata K."/>
            <person name="Arakawa K."/>
        </authorList>
    </citation>
    <scope>NUCLEOTIDE SEQUENCE</scope>
</reference>
<evidence type="ECO:0000313" key="2">
    <source>
        <dbReference type="EMBL" id="GFQ85967.1"/>
    </source>
</evidence>